<name>A0A0E9S294_ANGAN</name>
<organism evidence="1">
    <name type="scientific">Anguilla anguilla</name>
    <name type="common">European freshwater eel</name>
    <name type="synonym">Muraena anguilla</name>
    <dbReference type="NCBI Taxonomy" id="7936"/>
    <lineage>
        <taxon>Eukaryota</taxon>
        <taxon>Metazoa</taxon>
        <taxon>Chordata</taxon>
        <taxon>Craniata</taxon>
        <taxon>Vertebrata</taxon>
        <taxon>Euteleostomi</taxon>
        <taxon>Actinopterygii</taxon>
        <taxon>Neopterygii</taxon>
        <taxon>Teleostei</taxon>
        <taxon>Anguilliformes</taxon>
        <taxon>Anguillidae</taxon>
        <taxon>Anguilla</taxon>
    </lineage>
</organism>
<reference evidence="1" key="1">
    <citation type="submission" date="2014-11" db="EMBL/GenBank/DDBJ databases">
        <authorList>
            <person name="Amaro Gonzalez C."/>
        </authorList>
    </citation>
    <scope>NUCLEOTIDE SEQUENCE</scope>
</reference>
<dbReference type="AlphaFoldDB" id="A0A0E9S294"/>
<dbReference type="EMBL" id="GBXM01073176">
    <property type="protein sequence ID" value="JAH35401.1"/>
    <property type="molecule type" value="Transcribed_RNA"/>
</dbReference>
<sequence length="29" mass="3520">MAWIILHINCGYAELFFKYPTNHLINHFI</sequence>
<reference evidence="1" key="2">
    <citation type="journal article" date="2015" name="Fish Shellfish Immunol.">
        <title>Early steps in the European eel (Anguilla anguilla)-Vibrio vulnificus interaction in the gills: Role of the RtxA13 toxin.</title>
        <authorList>
            <person name="Callol A."/>
            <person name="Pajuelo D."/>
            <person name="Ebbesson L."/>
            <person name="Teles M."/>
            <person name="MacKenzie S."/>
            <person name="Amaro C."/>
        </authorList>
    </citation>
    <scope>NUCLEOTIDE SEQUENCE</scope>
</reference>
<accession>A0A0E9S294</accession>
<protein>
    <submittedName>
        <fullName evidence="1">Uncharacterized protein</fullName>
    </submittedName>
</protein>
<evidence type="ECO:0000313" key="1">
    <source>
        <dbReference type="EMBL" id="JAH35401.1"/>
    </source>
</evidence>
<proteinExistence type="predicted"/>